<keyword evidence="10" id="KW-1185">Reference proteome</keyword>
<dbReference type="InterPro" id="IPR047109">
    <property type="entry name" value="CAD-like"/>
</dbReference>
<comment type="cofactor">
    <cofactor evidence="1 7">
        <name>Zn(2+)</name>
        <dbReference type="ChEBI" id="CHEBI:29105"/>
    </cofactor>
</comment>
<dbReference type="InterPro" id="IPR020843">
    <property type="entry name" value="ER"/>
</dbReference>
<evidence type="ECO:0000256" key="1">
    <source>
        <dbReference type="ARBA" id="ARBA00001947"/>
    </source>
</evidence>
<name>A0ABR9JHG5_9MICC</name>
<evidence type="ECO:0000259" key="8">
    <source>
        <dbReference type="SMART" id="SM00829"/>
    </source>
</evidence>
<evidence type="ECO:0000256" key="3">
    <source>
        <dbReference type="ARBA" id="ARBA00022833"/>
    </source>
</evidence>
<dbReference type="PROSITE" id="PS00059">
    <property type="entry name" value="ADH_ZINC"/>
    <property type="match status" value="1"/>
</dbReference>
<dbReference type="EMBL" id="JADBED010000001">
    <property type="protein sequence ID" value="MBE1525362.1"/>
    <property type="molecule type" value="Genomic_DNA"/>
</dbReference>
<proteinExistence type="inferred from homology"/>
<dbReference type="InterPro" id="IPR002328">
    <property type="entry name" value="ADH_Zn_CS"/>
</dbReference>
<evidence type="ECO:0000256" key="6">
    <source>
        <dbReference type="ARBA" id="ARBA00048262"/>
    </source>
</evidence>
<keyword evidence="4 9" id="KW-0560">Oxidoreductase</keyword>
<dbReference type="SUPFAM" id="SSF50129">
    <property type="entry name" value="GroES-like"/>
    <property type="match status" value="1"/>
</dbReference>
<dbReference type="InterPro" id="IPR011032">
    <property type="entry name" value="GroES-like_sf"/>
</dbReference>
<keyword evidence="2 7" id="KW-0479">Metal-binding</keyword>
<dbReference type="Pfam" id="PF08240">
    <property type="entry name" value="ADH_N"/>
    <property type="match status" value="1"/>
</dbReference>
<dbReference type="PANTHER" id="PTHR42683">
    <property type="entry name" value="ALDEHYDE REDUCTASE"/>
    <property type="match status" value="1"/>
</dbReference>
<feature type="domain" description="Enoyl reductase (ER)" evidence="8">
    <location>
        <begin position="15"/>
        <end position="342"/>
    </location>
</feature>
<evidence type="ECO:0000313" key="10">
    <source>
        <dbReference type="Proteomes" id="UP000643525"/>
    </source>
</evidence>
<gene>
    <name evidence="9" type="ORF">H4W27_002480</name>
</gene>
<dbReference type="EC" id="1.1.1.2" evidence="5"/>
<evidence type="ECO:0000256" key="5">
    <source>
        <dbReference type="ARBA" id="ARBA00024074"/>
    </source>
</evidence>
<protein>
    <recommendedName>
        <fullName evidence="5">alcohol dehydrogenase (NADP(+))</fullName>
        <ecNumber evidence="5">1.1.1.2</ecNumber>
    </recommendedName>
</protein>
<evidence type="ECO:0000256" key="4">
    <source>
        <dbReference type="ARBA" id="ARBA00023002"/>
    </source>
</evidence>
<dbReference type="InterPro" id="IPR013149">
    <property type="entry name" value="ADH-like_C"/>
</dbReference>
<dbReference type="Proteomes" id="UP000643525">
    <property type="component" value="Unassembled WGS sequence"/>
</dbReference>
<evidence type="ECO:0000256" key="2">
    <source>
        <dbReference type="ARBA" id="ARBA00022723"/>
    </source>
</evidence>
<dbReference type="InterPro" id="IPR036291">
    <property type="entry name" value="NAD(P)-bd_dom_sf"/>
</dbReference>
<dbReference type="InterPro" id="IPR013154">
    <property type="entry name" value="ADH-like_N"/>
</dbReference>
<dbReference type="SUPFAM" id="SSF51735">
    <property type="entry name" value="NAD(P)-binding Rossmann-fold domains"/>
    <property type="match status" value="1"/>
</dbReference>
<organism evidence="9 10">
    <name type="scientific">Nesterenkonia lutea</name>
    <dbReference type="NCBI Taxonomy" id="272919"/>
    <lineage>
        <taxon>Bacteria</taxon>
        <taxon>Bacillati</taxon>
        <taxon>Actinomycetota</taxon>
        <taxon>Actinomycetes</taxon>
        <taxon>Micrococcales</taxon>
        <taxon>Micrococcaceae</taxon>
        <taxon>Nesterenkonia</taxon>
    </lineage>
</organism>
<dbReference type="Pfam" id="PF00107">
    <property type="entry name" value="ADH_zinc_N"/>
    <property type="match status" value="1"/>
</dbReference>
<sequence>MTTTITALQADNAEGDFTTRPLQRRSLRADDVRIAIRYAGICHTDIHQVRNEWGGASYPMTPGHEIVGDVVEVGAEVSEFTVGDTVGVGCFADSCMECEACRDGEEQFCSQGVVATYNGQDKDGETTHGGYSQQIVVRDHFVLRIPEGMDPASTTPLLCAGITTYAPLKRYGAGPGVKVGVIGMGGLGHIAVKIGAAMGAEITVLSRTDSKKEDGLSFGAFAYRATEDGQAFTDLAGSFDLIINTVGASVSLDSFLGLLGRGGTMVNVGAPSEEQSFQMFSLLTMRRNYAGSMVGGLPETQEMLNFCAEHGITATTELIQADQVAAYYDKVVSGDVRYRAVIDIASLGDTVPTA</sequence>
<comment type="caution">
    <text evidence="9">The sequence shown here is derived from an EMBL/GenBank/DDBJ whole genome shotgun (WGS) entry which is preliminary data.</text>
</comment>
<comment type="similarity">
    <text evidence="7">Belongs to the zinc-containing alcohol dehydrogenase family.</text>
</comment>
<evidence type="ECO:0000313" key="9">
    <source>
        <dbReference type="EMBL" id="MBE1525362.1"/>
    </source>
</evidence>
<dbReference type="Gene3D" id="3.40.50.720">
    <property type="entry name" value="NAD(P)-binding Rossmann-like Domain"/>
    <property type="match status" value="1"/>
</dbReference>
<accession>A0ABR9JHG5</accession>
<evidence type="ECO:0000256" key="7">
    <source>
        <dbReference type="RuleBase" id="RU361277"/>
    </source>
</evidence>
<dbReference type="Gene3D" id="3.90.180.10">
    <property type="entry name" value="Medium-chain alcohol dehydrogenases, catalytic domain"/>
    <property type="match status" value="1"/>
</dbReference>
<dbReference type="SMART" id="SM00829">
    <property type="entry name" value="PKS_ER"/>
    <property type="match status" value="1"/>
</dbReference>
<keyword evidence="3 7" id="KW-0862">Zinc</keyword>
<reference evidence="9 10" key="1">
    <citation type="submission" date="2020-10" db="EMBL/GenBank/DDBJ databases">
        <title>Sequencing the genomes of 1000 actinobacteria strains.</title>
        <authorList>
            <person name="Klenk H.-P."/>
        </authorList>
    </citation>
    <scope>NUCLEOTIDE SEQUENCE [LARGE SCALE GENOMIC DNA]</scope>
    <source>
        <strain evidence="9 10">DSM 15666</strain>
    </source>
</reference>
<comment type="catalytic activity">
    <reaction evidence="6">
        <text>a primary alcohol + NADP(+) = an aldehyde + NADPH + H(+)</text>
        <dbReference type="Rhea" id="RHEA:15937"/>
        <dbReference type="ChEBI" id="CHEBI:15378"/>
        <dbReference type="ChEBI" id="CHEBI:15734"/>
        <dbReference type="ChEBI" id="CHEBI:17478"/>
        <dbReference type="ChEBI" id="CHEBI:57783"/>
        <dbReference type="ChEBI" id="CHEBI:58349"/>
        <dbReference type="EC" id="1.1.1.2"/>
    </reaction>
</comment>
<dbReference type="RefSeq" id="WP_192596237.1">
    <property type="nucleotide sequence ID" value="NZ_BAAALJ010000013.1"/>
</dbReference>
<dbReference type="CDD" id="cd05283">
    <property type="entry name" value="CAD1"/>
    <property type="match status" value="1"/>
</dbReference>
<dbReference type="GO" id="GO:0016491">
    <property type="term" value="F:oxidoreductase activity"/>
    <property type="evidence" value="ECO:0007669"/>
    <property type="project" value="UniProtKB-KW"/>
</dbReference>